<organism evidence="1 2">
    <name type="scientific">Xylella phage Cota</name>
    <dbReference type="NCBI Taxonomy" id="2699877"/>
    <lineage>
        <taxon>Viruses</taxon>
        <taxon>Duplodnaviria</taxon>
        <taxon>Heunggongvirae</taxon>
        <taxon>Uroviricota</taxon>
        <taxon>Caudoviricetes</taxon>
        <taxon>Autographivirales</taxon>
        <taxon>Autonotataviridae</taxon>
        <taxon>Cotavirus</taxon>
        <taxon>Cotavirus cota</taxon>
    </lineage>
</organism>
<reference evidence="1 2" key="1">
    <citation type="submission" date="2020-03" db="EMBL/GenBank/DDBJ databases">
        <authorList>
            <person name="Ansaldi M."/>
            <person name="Clavijo F."/>
        </authorList>
    </citation>
    <scope>NUCLEOTIDE SEQUENCE [LARGE SCALE GENOMIC DNA]</scope>
</reference>
<protein>
    <submittedName>
        <fullName evidence="1">Uncharacterized protein</fullName>
    </submittedName>
</protein>
<evidence type="ECO:0000313" key="2">
    <source>
        <dbReference type="Proteomes" id="UP000501273"/>
    </source>
</evidence>
<accession>A0A6F8ZK88</accession>
<proteinExistence type="predicted"/>
<name>A0A6F8ZK88_9CAUD</name>
<dbReference type="Proteomes" id="UP000501273">
    <property type="component" value="Chromosome"/>
</dbReference>
<dbReference type="EMBL" id="LR778216">
    <property type="protein sequence ID" value="CAB1282913.1"/>
    <property type="molecule type" value="Genomic_DNA"/>
</dbReference>
<sequence>MKPRIHADNISDKIIALQHPSETLPQFIARCDALRAAQGAPVEAVQEEQPTYCDDCGGFGHVLDGAQKFKCITCKGTGVKA</sequence>
<keyword evidence="2" id="KW-1185">Reference proteome</keyword>
<evidence type="ECO:0000313" key="1">
    <source>
        <dbReference type="EMBL" id="CAB1282913.1"/>
    </source>
</evidence>